<proteinExistence type="predicted"/>
<dbReference type="EMBL" id="ADBL01000844">
    <property type="status" value="NOT_ANNOTATED_CDS"/>
    <property type="molecule type" value="Genomic_DNA"/>
</dbReference>
<gene>
    <name evidence="2" type="ORF">MAPG_03512</name>
</gene>
<reference evidence="4" key="2">
    <citation type="submission" date="2010-05" db="EMBL/GenBank/DDBJ databases">
        <title>The genome sequence of Magnaporthe poae strain ATCC 64411.</title>
        <authorList>
            <person name="Ma L.-J."/>
            <person name="Dead R."/>
            <person name="Young S."/>
            <person name="Zeng Q."/>
            <person name="Koehrsen M."/>
            <person name="Alvarado L."/>
            <person name="Berlin A."/>
            <person name="Chapman S.B."/>
            <person name="Chen Z."/>
            <person name="Freedman E."/>
            <person name="Gellesch M."/>
            <person name="Goldberg J."/>
            <person name="Griggs A."/>
            <person name="Gujja S."/>
            <person name="Heilman E.R."/>
            <person name="Heiman D."/>
            <person name="Hepburn T."/>
            <person name="Howarth C."/>
            <person name="Jen D."/>
            <person name="Larson L."/>
            <person name="Mehta T."/>
            <person name="Neiman D."/>
            <person name="Pearson M."/>
            <person name="Roberts A."/>
            <person name="Saif S."/>
            <person name="Shea T."/>
            <person name="Shenoy N."/>
            <person name="Sisk P."/>
            <person name="Stolte C."/>
            <person name="Sykes S."/>
            <person name="Walk T."/>
            <person name="White J."/>
            <person name="Yandava C."/>
            <person name="Haas B."/>
            <person name="Nusbaum C."/>
            <person name="Birren B."/>
        </authorList>
    </citation>
    <scope>NUCLEOTIDE SEQUENCE [LARGE SCALE GENOMIC DNA]</scope>
    <source>
        <strain evidence="4">ATCC 64411 / 73-15</strain>
    </source>
</reference>
<dbReference type="EMBL" id="GL876967">
    <property type="protein sequence ID" value="KLU84470.1"/>
    <property type="molecule type" value="Genomic_DNA"/>
</dbReference>
<sequence length="174" mass="19164">MCPISDRALQGYQQSPALPWLSSQHKLPHSLRRAFLAARPQPLGPRTSGPEIFSFLLLFFSSSSSTAGERVVCLSSTTTTTTTTTITTIHRWDSYSLEHLSFRSTALTVRPPPFGHRDVAARQAGNQGQNYDGRLPPGGVENLSPPKKTSEDGRQTRARTTMAACAPRRKEDLR</sequence>
<reference evidence="3" key="4">
    <citation type="journal article" date="2015" name="G3 (Bethesda)">
        <title>Genome sequences of three phytopathogenic species of the Magnaporthaceae family of fungi.</title>
        <authorList>
            <person name="Okagaki L.H."/>
            <person name="Nunes C.C."/>
            <person name="Sailsbery J."/>
            <person name="Clay B."/>
            <person name="Brown D."/>
            <person name="John T."/>
            <person name="Oh Y."/>
            <person name="Young N."/>
            <person name="Fitzgerald M."/>
            <person name="Haas B.J."/>
            <person name="Zeng Q."/>
            <person name="Young S."/>
            <person name="Adiconis X."/>
            <person name="Fan L."/>
            <person name="Levin J.Z."/>
            <person name="Mitchell T.K."/>
            <person name="Okubara P.A."/>
            <person name="Farman M.L."/>
            <person name="Kohn L.M."/>
            <person name="Birren B."/>
            <person name="Ma L.-J."/>
            <person name="Dean R.A."/>
        </authorList>
    </citation>
    <scope>NUCLEOTIDE SEQUENCE</scope>
    <source>
        <strain evidence="3">ATCC 64411 / 73-15</strain>
    </source>
</reference>
<dbReference type="EnsemblFungi" id="MAPG_03512T0">
    <property type="protein sequence ID" value="MAPG_03512T0"/>
    <property type="gene ID" value="MAPG_03512"/>
</dbReference>
<feature type="region of interest" description="Disordered" evidence="1">
    <location>
        <begin position="125"/>
        <end position="174"/>
    </location>
</feature>
<evidence type="ECO:0000313" key="3">
    <source>
        <dbReference type="EnsemblFungi" id="MAPG_03512T0"/>
    </source>
</evidence>
<reference evidence="2" key="1">
    <citation type="submission" date="2010-05" db="EMBL/GenBank/DDBJ databases">
        <title>The Genome Sequence of Magnaporthe poae strain ATCC 64411.</title>
        <authorList>
            <consortium name="The Broad Institute Genome Sequencing Platform"/>
            <consortium name="Broad Institute Genome Sequencing Center for Infectious Disease"/>
            <person name="Ma L.-J."/>
            <person name="Dead R."/>
            <person name="Young S."/>
            <person name="Zeng Q."/>
            <person name="Koehrsen M."/>
            <person name="Alvarado L."/>
            <person name="Berlin A."/>
            <person name="Chapman S.B."/>
            <person name="Chen Z."/>
            <person name="Freedman E."/>
            <person name="Gellesch M."/>
            <person name="Goldberg J."/>
            <person name="Griggs A."/>
            <person name="Gujja S."/>
            <person name="Heilman E.R."/>
            <person name="Heiman D."/>
            <person name="Hepburn T."/>
            <person name="Howarth C."/>
            <person name="Jen D."/>
            <person name="Larson L."/>
            <person name="Mehta T."/>
            <person name="Neiman D."/>
            <person name="Pearson M."/>
            <person name="Roberts A."/>
            <person name="Saif S."/>
            <person name="Shea T."/>
            <person name="Shenoy N."/>
            <person name="Sisk P."/>
            <person name="Stolte C."/>
            <person name="Sykes S."/>
            <person name="Walk T."/>
            <person name="White J."/>
            <person name="Yandava C."/>
            <person name="Haas B."/>
            <person name="Nusbaum C."/>
            <person name="Birren B."/>
        </authorList>
    </citation>
    <scope>NUCLEOTIDE SEQUENCE</scope>
    <source>
        <strain evidence="2">ATCC 64411</strain>
    </source>
</reference>
<organism evidence="3 4">
    <name type="scientific">Magnaporthiopsis poae (strain ATCC 64411 / 73-15)</name>
    <name type="common">Kentucky bluegrass fungus</name>
    <name type="synonym">Magnaporthe poae</name>
    <dbReference type="NCBI Taxonomy" id="644358"/>
    <lineage>
        <taxon>Eukaryota</taxon>
        <taxon>Fungi</taxon>
        <taxon>Dikarya</taxon>
        <taxon>Ascomycota</taxon>
        <taxon>Pezizomycotina</taxon>
        <taxon>Sordariomycetes</taxon>
        <taxon>Sordariomycetidae</taxon>
        <taxon>Magnaporthales</taxon>
        <taxon>Magnaporthaceae</taxon>
        <taxon>Magnaporthiopsis</taxon>
    </lineage>
</organism>
<dbReference type="Proteomes" id="UP000011715">
    <property type="component" value="Unassembled WGS sequence"/>
</dbReference>
<accession>A0A0C4DU74</accession>
<evidence type="ECO:0000256" key="1">
    <source>
        <dbReference type="SAM" id="MobiDB-lite"/>
    </source>
</evidence>
<protein>
    <submittedName>
        <fullName evidence="2 3">Uncharacterized protein</fullName>
    </submittedName>
</protein>
<evidence type="ECO:0000313" key="4">
    <source>
        <dbReference type="Proteomes" id="UP000011715"/>
    </source>
</evidence>
<dbReference type="AlphaFoldDB" id="A0A0C4DU74"/>
<evidence type="ECO:0000313" key="2">
    <source>
        <dbReference type="EMBL" id="KLU84470.1"/>
    </source>
</evidence>
<dbReference type="VEuPathDB" id="FungiDB:MAPG_03512"/>
<keyword evidence="4" id="KW-1185">Reference proteome</keyword>
<reference evidence="3" key="5">
    <citation type="submission" date="2015-06" db="UniProtKB">
        <authorList>
            <consortium name="EnsemblFungi"/>
        </authorList>
    </citation>
    <scope>IDENTIFICATION</scope>
    <source>
        <strain evidence="3">ATCC 64411</strain>
    </source>
</reference>
<name>A0A0C4DU74_MAGP6</name>
<reference evidence="2" key="3">
    <citation type="submission" date="2011-03" db="EMBL/GenBank/DDBJ databases">
        <title>Annotation of Magnaporthe poae ATCC 64411.</title>
        <authorList>
            <person name="Ma L.-J."/>
            <person name="Dead R."/>
            <person name="Young S.K."/>
            <person name="Zeng Q."/>
            <person name="Gargeya S."/>
            <person name="Fitzgerald M."/>
            <person name="Haas B."/>
            <person name="Abouelleil A."/>
            <person name="Alvarado L."/>
            <person name="Arachchi H.M."/>
            <person name="Berlin A."/>
            <person name="Brown A."/>
            <person name="Chapman S.B."/>
            <person name="Chen Z."/>
            <person name="Dunbar C."/>
            <person name="Freedman E."/>
            <person name="Gearin G."/>
            <person name="Gellesch M."/>
            <person name="Goldberg J."/>
            <person name="Griggs A."/>
            <person name="Gujja S."/>
            <person name="Heiman D."/>
            <person name="Howarth C."/>
            <person name="Larson L."/>
            <person name="Lui A."/>
            <person name="MacDonald P.J.P."/>
            <person name="Mehta T."/>
            <person name="Montmayeur A."/>
            <person name="Murphy C."/>
            <person name="Neiman D."/>
            <person name="Pearson M."/>
            <person name="Priest M."/>
            <person name="Roberts A."/>
            <person name="Saif S."/>
            <person name="Shea T."/>
            <person name="Shenoy N."/>
            <person name="Sisk P."/>
            <person name="Stolte C."/>
            <person name="Sykes S."/>
            <person name="Yandava C."/>
            <person name="Wortman J."/>
            <person name="Nusbaum C."/>
            <person name="Birren B."/>
        </authorList>
    </citation>
    <scope>NUCLEOTIDE SEQUENCE</scope>
    <source>
        <strain evidence="2">ATCC 64411</strain>
    </source>
</reference>